<evidence type="ECO:0000313" key="1">
    <source>
        <dbReference type="EMBL" id="MCD1653505.1"/>
    </source>
</evidence>
<gene>
    <name evidence="1" type="ORF">K7J14_02175</name>
</gene>
<comment type="caution">
    <text evidence="1">The sequence shown here is derived from an EMBL/GenBank/DDBJ whole genome shotgun (WGS) entry which is preliminary data.</text>
</comment>
<dbReference type="AlphaFoldDB" id="A0AAE3EG26"/>
<sequence length="240" mass="24554">MNRRIFLNGSAAAIALTAAVFSVSCRQMFTTSLAAPLARDSITISSSASTSDILEIAETQGLSDASSAQAVLSALGGKTETEITALSAEDRETVLNLASAATISMETLTNLASAATADEADPDALIEDFFAGFDSSADLRAVETILADTENLSNLAPDALITASAVVVADLASEVPAADLMTLLSGGTPETELTEAQQARFDLVLGVKTNIESRSDEELSSIEVGGFNLADLLAGSGGDE</sequence>
<keyword evidence="2" id="KW-1185">Reference proteome</keyword>
<protein>
    <submittedName>
        <fullName evidence="1">Uncharacterized protein</fullName>
    </submittedName>
</protein>
<proteinExistence type="predicted"/>
<dbReference type="RefSeq" id="WP_230752555.1">
    <property type="nucleotide sequence ID" value="NZ_JAINWA010000001.1"/>
</dbReference>
<name>A0AAE3EG26_9SPIR</name>
<dbReference type="PROSITE" id="PS51257">
    <property type="entry name" value="PROKAR_LIPOPROTEIN"/>
    <property type="match status" value="1"/>
</dbReference>
<organism evidence="1 2">
    <name type="scientific">Teretinema zuelzerae</name>
    <dbReference type="NCBI Taxonomy" id="156"/>
    <lineage>
        <taxon>Bacteria</taxon>
        <taxon>Pseudomonadati</taxon>
        <taxon>Spirochaetota</taxon>
        <taxon>Spirochaetia</taxon>
        <taxon>Spirochaetales</taxon>
        <taxon>Treponemataceae</taxon>
        <taxon>Teretinema</taxon>
    </lineage>
</organism>
<reference evidence="1" key="1">
    <citation type="submission" date="2021-08" db="EMBL/GenBank/DDBJ databases">
        <title>Comparative analyses of Brucepasteria parasyntrophica and Teretinema zuelzerae.</title>
        <authorList>
            <person name="Song Y."/>
            <person name="Brune A."/>
        </authorList>
    </citation>
    <scope>NUCLEOTIDE SEQUENCE</scope>
    <source>
        <strain evidence="1">DSM 1903</strain>
    </source>
</reference>
<evidence type="ECO:0000313" key="2">
    <source>
        <dbReference type="Proteomes" id="UP001198163"/>
    </source>
</evidence>
<dbReference type="EMBL" id="JAINWA010000001">
    <property type="protein sequence ID" value="MCD1653505.1"/>
    <property type="molecule type" value="Genomic_DNA"/>
</dbReference>
<accession>A0AAE3EG26</accession>
<dbReference type="Proteomes" id="UP001198163">
    <property type="component" value="Unassembled WGS sequence"/>
</dbReference>